<proteinExistence type="predicted"/>
<evidence type="ECO:0000313" key="6">
    <source>
        <dbReference type="EMBL" id="AUX27602.1"/>
    </source>
</evidence>
<accession>A0A4V0NCY4</accession>
<evidence type="ECO:0000313" key="7">
    <source>
        <dbReference type="Proteomes" id="UP000295781"/>
    </source>
</evidence>
<dbReference type="EMBL" id="CP012670">
    <property type="protein sequence ID" value="AUX22842.1"/>
    <property type="molecule type" value="Genomic_DNA"/>
</dbReference>
<name>A0A4V0NCY4_SORCE</name>
<evidence type="ECO:0000313" key="5">
    <source>
        <dbReference type="EMBL" id="AUX25170.1"/>
    </source>
</evidence>
<dbReference type="EMBL" id="CP012670">
    <property type="protein sequence ID" value="AUX20782.1"/>
    <property type="molecule type" value="Genomic_DNA"/>
</dbReference>
<evidence type="ECO:0000313" key="4">
    <source>
        <dbReference type="EMBL" id="AUX22842.1"/>
    </source>
</evidence>
<gene>
    <name evidence="2" type="ORF">SOCEGT47_012560</name>
    <name evidence="3" type="ORF">SOCEGT47_014120</name>
    <name evidence="4" type="ORF">SOCEGT47_033580</name>
    <name evidence="5" type="ORF">SOCEGT47_057140</name>
    <name evidence="6" type="ORF">SOCEGT47_081980</name>
</gene>
<dbReference type="Proteomes" id="UP000295781">
    <property type="component" value="Chromosome"/>
</dbReference>
<organism evidence="2 7">
    <name type="scientific">Sorangium cellulosum</name>
    <name type="common">Polyangium cellulosum</name>
    <dbReference type="NCBI Taxonomy" id="56"/>
    <lineage>
        <taxon>Bacteria</taxon>
        <taxon>Pseudomonadati</taxon>
        <taxon>Myxococcota</taxon>
        <taxon>Polyangia</taxon>
        <taxon>Polyangiales</taxon>
        <taxon>Polyangiaceae</taxon>
        <taxon>Sorangium</taxon>
    </lineage>
</organism>
<protein>
    <submittedName>
        <fullName evidence="2">Uncharacterized protein</fullName>
    </submittedName>
</protein>
<reference evidence="2 7" key="1">
    <citation type="submission" date="2015-09" db="EMBL/GenBank/DDBJ databases">
        <title>Sorangium comparison.</title>
        <authorList>
            <person name="Zaburannyi N."/>
            <person name="Bunk B."/>
            <person name="Overmann J."/>
            <person name="Mueller R."/>
        </authorList>
    </citation>
    <scope>NUCLEOTIDE SEQUENCE [LARGE SCALE GENOMIC DNA]</scope>
    <source>
        <strain evidence="2 7">So ceGT47</strain>
    </source>
</reference>
<dbReference type="AlphaFoldDB" id="A0A4V0NCY4"/>
<dbReference type="EMBL" id="CP012670">
    <property type="protein sequence ID" value="AUX20935.1"/>
    <property type="molecule type" value="Genomic_DNA"/>
</dbReference>
<feature type="region of interest" description="Disordered" evidence="1">
    <location>
        <begin position="37"/>
        <end position="66"/>
    </location>
</feature>
<evidence type="ECO:0000256" key="1">
    <source>
        <dbReference type="SAM" id="MobiDB-lite"/>
    </source>
</evidence>
<sequence length="66" mass="6909">MPLQPSSCGRYSQGIPVFSTNKIPVRAIRSGVRGRPPCGFGSAFGNRGSIRSQSSSGTNSLPTRAI</sequence>
<evidence type="ECO:0000313" key="3">
    <source>
        <dbReference type="EMBL" id="AUX20935.1"/>
    </source>
</evidence>
<evidence type="ECO:0000313" key="2">
    <source>
        <dbReference type="EMBL" id="AUX20782.1"/>
    </source>
</evidence>
<dbReference type="EMBL" id="CP012670">
    <property type="protein sequence ID" value="AUX27602.1"/>
    <property type="molecule type" value="Genomic_DNA"/>
</dbReference>
<dbReference type="EMBL" id="CP012670">
    <property type="protein sequence ID" value="AUX25170.1"/>
    <property type="molecule type" value="Genomic_DNA"/>
</dbReference>
<feature type="compositionally biased region" description="Polar residues" evidence="1">
    <location>
        <begin position="49"/>
        <end position="66"/>
    </location>
</feature>